<dbReference type="RefSeq" id="WP_377769798.1">
    <property type="nucleotide sequence ID" value="NZ_JBHUHO010000008.1"/>
</dbReference>
<evidence type="ECO:0000313" key="1">
    <source>
        <dbReference type="EMBL" id="MFD2114783.1"/>
    </source>
</evidence>
<protein>
    <submittedName>
        <fullName evidence="1">Uncharacterized protein</fullName>
    </submittedName>
</protein>
<organism evidence="1 2">
    <name type="scientific">Paenibacillus yanchengensis</name>
    <dbReference type="NCBI Taxonomy" id="2035833"/>
    <lineage>
        <taxon>Bacteria</taxon>
        <taxon>Bacillati</taxon>
        <taxon>Bacillota</taxon>
        <taxon>Bacilli</taxon>
        <taxon>Bacillales</taxon>
        <taxon>Paenibacillaceae</taxon>
        <taxon>Paenibacillus</taxon>
    </lineage>
</organism>
<reference evidence="2" key="1">
    <citation type="journal article" date="2019" name="Int. J. Syst. Evol. Microbiol.">
        <title>The Global Catalogue of Microorganisms (GCM) 10K type strain sequencing project: providing services to taxonomists for standard genome sequencing and annotation.</title>
        <authorList>
            <consortium name="The Broad Institute Genomics Platform"/>
            <consortium name="The Broad Institute Genome Sequencing Center for Infectious Disease"/>
            <person name="Wu L."/>
            <person name="Ma J."/>
        </authorList>
    </citation>
    <scope>NUCLEOTIDE SEQUENCE [LARGE SCALE GENOMIC DNA]</scope>
    <source>
        <strain evidence="2">GH52</strain>
    </source>
</reference>
<keyword evidence="2" id="KW-1185">Reference proteome</keyword>
<sequence length="44" mass="5325">MKWKTNDYYREEIIKLIMRFVVSEKEGRPVLTFELGVFDELAVM</sequence>
<gene>
    <name evidence="1" type="ORF">ACFSJH_03345</name>
</gene>
<proteinExistence type="predicted"/>
<dbReference type="EMBL" id="JBHUHO010000008">
    <property type="protein sequence ID" value="MFD2114783.1"/>
    <property type="molecule type" value="Genomic_DNA"/>
</dbReference>
<comment type="caution">
    <text evidence="1">The sequence shown here is derived from an EMBL/GenBank/DDBJ whole genome shotgun (WGS) entry which is preliminary data.</text>
</comment>
<dbReference type="Proteomes" id="UP001597362">
    <property type="component" value="Unassembled WGS sequence"/>
</dbReference>
<accession>A0ABW4YGJ7</accession>
<name>A0ABW4YGJ7_9BACL</name>
<evidence type="ECO:0000313" key="2">
    <source>
        <dbReference type="Proteomes" id="UP001597362"/>
    </source>
</evidence>